<accession>A0ABU7LTQ4</accession>
<keyword evidence="2" id="KW-1185">Reference proteome</keyword>
<dbReference type="Proteomes" id="UP001354971">
    <property type="component" value="Unassembled WGS sequence"/>
</dbReference>
<dbReference type="RefSeq" id="WP_330199690.1">
    <property type="nucleotide sequence ID" value="NZ_JAZDRP010000008.1"/>
</dbReference>
<comment type="caution">
    <text evidence="1">The sequence shown here is derived from an EMBL/GenBank/DDBJ whole genome shotgun (WGS) entry which is preliminary data.</text>
</comment>
<evidence type="ECO:0000313" key="2">
    <source>
        <dbReference type="Proteomes" id="UP001354971"/>
    </source>
</evidence>
<protein>
    <submittedName>
        <fullName evidence="1">DUF2336 domain-containing protein</fullName>
    </submittedName>
</protein>
<sequence>MNDAEPLTLTQTADGTGRARETLAKRLADIICLPSSVIGPQERWIVGDLLYEILRNSDARIRRRCATRLAEIKDAPANIVKLLAADDIDIAKPLLEKSQALSDFDLMEICRLSSLDHRVLIAGRDKVSETVSAALASIGEAPVIMALLKNMNAQLAPPTVNHIVSLAQDSVSYIPSLLKRVEMRPRAALQLFWFCDHDNRKLILSRFAVGRSLMIEAAEDVFAMAAGEGWSDPLVNRALKFVDRRQRNREAATQSAYGSLEGLIGSISTRGADMAAIEELALLAGISDSLANRICRDMGGEPAAILCKATGADREFLVQLCQGLGLDSGGGLERALHVYDGIPVEKAQTVLRYWDWSKVAEADGK</sequence>
<dbReference type="InterPro" id="IPR019285">
    <property type="entry name" value="DUF2336"/>
</dbReference>
<dbReference type="EMBL" id="JAZDRP010000008">
    <property type="protein sequence ID" value="MEE2527026.1"/>
    <property type="molecule type" value="Genomic_DNA"/>
</dbReference>
<gene>
    <name evidence="1" type="ORF">V0U79_11665</name>
</gene>
<proteinExistence type="predicted"/>
<name>A0ABU7LTQ4_9PROT</name>
<organism evidence="1 2">
    <name type="scientific">Hyphobacterium lacteum</name>
    <dbReference type="NCBI Taxonomy" id="3116575"/>
    <lineage>
        <taxon>Bacteria</taxon>
        <taxon>Pseudomonadati</taxon>
        <taxon>Pseudomonadota</taxon>
        <taxon>Alphaproteobacteria</taxon>
        <taxon>Maricaulales</taxon>
        <taxon>Maricaulaceae</taxon>
        <taxon>Hyphobacterium</taxon>
    </lineage>
</organism>
<dbReference type="Pfam" id="PF10098">
    <property type="entry name" value="DUF2336"/>
    <property type="match status" value="1"/>
</dbReference>
<evidence type="ECO:0000313" key="1">
    <source>
        <dbReference type="EMBL" id="MEE2527026.1"/>
    </source>
</evidence>
<reference evidence="1 2" key="1">
    <citation type="submission" date="2024-01" db="EMBL/GenBank/DDBJ databases">
        <title>Hyphobacterium bacterium isolated from marine sediment.</title>
        <authorList>
            <person name="Zhao S."/>
        </authorList>
    </citation>
    <scope>NUCLEOTIDE SEQUENCE [LARGE SCALE GENOMIC DNA]</scope>
    <source>
        <strain evidence="2">HN65</strain>
    </source>
</reference>